<feature type="transmembrane region" description="Helical" evidence="1">
    <location>
        <begin position="100"/>
        <end position="118"/>
    </location>
</feature>
<protein>
    <submittedName>
        <fullName evidence="2">DUF805 domain-containing protein</fullName>
    </submittedName>
</protein>
<proteinExistence type="predicted"/>
<keyword evidence="3" id="KW-1185">Reference proteome</keyword>
<feature type="transmembrane region" description="Helical" evidence="1">
    <location>
        <begin position="70"/>
        <end position="88"/>
    </location>
</feature>
<evidence type="ECO:0000256" key="1">
    <source>
        <dbReference type="SAM" id="Phobius"/>
    </source>
</evidence>
<dbReference type="PANTHER" id="PTHR34980:SF2">
    <property type="entry name" value="INNER MEMBRANE PROTEIN YHAH-RELATED"/>
    <property type="match status" value="1"/>
</dbReference>
<accession>A0ABS6M3H9</accession>
<dbReference type="Pfam" id="PF05656">
    <property type="entry name" value="DUF805"/>
    <property type="match status" value="1"/>
</dbReference>
<feature type="transmembrane region" description="Helical" evidence="1">
    <location>
        <begin position="124"/>
        <end position="143"/>
    </location>
</feature>
<dbReference type="RefSeq" id="WP_080768550.1">
    <property type="nucleotide sequence ID" value="NZ_JAHQYH010000002.1"/>
</dbReference>
<evidence type="ECO:0000313" key="2">
    <source>
        <dbReference type="EMBL" id="MBV0914671.1"/>
    </source>
</evidence>
<dbReference type="Proteomes" id="UP000751196">
    <property type="component" value="Unassembled WGS sequence"/>
</dbReference>
<keyword evidence="1" id="KW-1133">Transmembrane helix</keyword>
<keyword evidence="1" id="KW-0472">Membrane</keyword>
<dbReference type="InterPro" id="IPR008523">
    <property type="entry name" value="DUF805"/>
</dbReference>
<dbReference type="PANTHER" id="PTHR34980">
    <property type="entry name" value="INNER MEMBRANE PROTEIN-RELATED-RELATED"/>
    <property type="match status" value="1"/>
</dbReference>
<feature type="transmembrane region" description="Helical" evidence="1">
    <location>
        <begin position="47"/>
        <end position="64"/>
    </location>
</feature>
<gene>
    <name evidence="2" type="ORF">KTJ72_01990</name>
</gene>
<name>A0ABS6M3H9_9LACO</name>
<organism evidence="2 3">
    <name type="scientific">Apilactobacillus waqarii</name>
    <dbReference type="NCBI Taxonomy" id="2851006"/>
    <lineage>
        <taxon>Bacteria</taxon>
        <taxon>Bacillati</taxon>
        <taxon>Bacillota</taxon>
        <taxon>Bacilli</taxon>
        <taxon>Lactobacillales</taxon>
        <taxon>Lactobacillaceae</taxon>
        <taxon>Apilactobacillus</taxon>
    </lineage>
</organism>
<reference evidence="2 3" key="1">
    <citation type="submission" date="2021-06" db="EMBL/GenBank/DDBJ databases">
        <title>Draft genome sequence of a glucan synthesizing Apilactobacillus waqareii isolate HBW1.</title>
        <authorList>
            <person name="Anwar M.A."/>
        </authorList>
    </citation>
    <scope>NUCLEOTIDE SEQUENCE [LARGE SCALE GENOMIC DNA]</scope>
    <source>
        <strain evidence="2 3">HBW1</strain>
    </source>
</reference>
<keyword evidence="1" id="KW-0812">Transmembrane</keyword>
<evidence type="ECO:0000313" key="3">
    <source>
        <dbReference type="Proteomes" id="UP000751196"/>
    </source>
</evidence>
<comment type="caution">
    <text evidence="2">The sequence shown here is derived from an EMBL/GenBank/DDBJ whole genome shotgun (WGS) entry which is preliminary data.</text>
</comment>
<sequence>MLIQIYYTVTLSVKKFGCDEMLNFLKGFSMYWTRYFDFKGRSTRSEFWWSFLGLTIITGIIAGIEQVDIKLGLFIYLIFSIFTIIPNISQYVRRFRDIGISPYWVIITFIIPSLLVYTIKHLPWYLQVIDIVLILSDIVLSILPSKEE</sequence>
<dbReference type="EMBL" id="JAHQYH010000002">
    <property type="protein sequence ID" value="MBV0914671.1"/>
    <property type="molecule type" value="Genomic_DNA"/>
</dbReference>